<evidence type="ECO:0000313" key="3">
    <source>
        <dbReference type="EMBL" id="UYC81594.1"/>
    </source>
</evidence>
<dbReference type="RefSeq" id="WP_262139802.1">
    <property type="nucleotide sequence ID" value="NZ_CP106879.1"/>
</dbReference>
<dbReference type="GO" id="GO:0004039">
    <property type="term" value="F:allophanate hydrolase activity"/>
    <property type="evidence" value="ECO:0007669"/>
    <property type="project" value="UniProtKB-EC"/>
</dbReference>
<dbReference type="Pfam" id="PF21986">
    <property type="entry name" value="AH_C"/>
    <property type="match status" value="1"/>
</dbReference>
<dbReference type="InterPro" id="IPR000120">
    <property type="entry name" value="Amidase"/>
</dbReference>
<dbReference type="InterPro" id="IPR023631">
    <property type="entry name" value="Amidase_dom"/>
</dbReference>
<dbReference type="InterPro" id="IPR014085">
    <property type="entry name" value="Allophanate_hydrolase"/>
</dbReference>
<dbReference type="Gene3D" id="3.10.490.10">
    <property type="entry name" value="Gamma-glutamyl cyclotransferase-like"/>
    <property type="match status" value="1"/>
</dbReference>
<dbReference type="NCBIfam" id="TIGR02713">
    <property type="entry name" value="allophanate_hyd"/>
    <property type="match status" value="1"/>
</dbReference>
<dbReference type="Gene3D" id="3.90.1300.10">
    <property type="entry name" value="Amidase signature (AS) domain"/>
    <property type="match status" value="1"/>
</dbReference>
<dbReference type="InterPro" id="IPR053844">
    <property type="entry name" value="AH_C"/>
</dbReference>
<dbReference type="SUPFAM" id="SSF75304">
    <property type="entry name" value="Amidase signature (AS) enzymes"/>
    <property type="match status" value="1"/>
</dbReference>
<evidence type="ECO:0000313" key="4">
    <source>
        <dbReference type="Proteomes" id="UP001062223"/>
    </source>
</evidence>
<feature type="domain" description="Allophanate hydrolase C-terminal" evidence="2">
    <location>
        <begin position="441"/>
        <end position="581"/>
    </location>
</feature>
<dbReference type="AlphaFoldDB" id="A0A9Q9T3J5"/>
<accession>A0A9Q9T3J5</accession>
<dbReference type="PANTHER" id="PTHR11895">
    <property type="entry name" value="TRANSAMIDASE"/>
    <property type="match status" value="1"/>
</dbReference>
<dbReference type="Proteomes" id="UP001062223">
    <property type="component" value="Chromosome"/>
</dbReference>
<name>A0A9Q9T3J5_9MICO</name>
<reference evidence="3" key="1">
    <citation type="submission" date="2022-09" db="EMBL/GenBank/DDBJ databases">
        <title>Taxonomy of Curtobacterium flaccumfaciens.</title>
        <authorList>
            <person name="Osdaghi E."/>
            <person name="Taghavi S.M."/>
            <person name="Hamidizade M."/>
            <person name="Abachi H."/>
            <person name="Fazliarab A."/>
            <person name="Baeyen S."/>
            <person name="Portier P."/>
            <person name="Van Vaerenbergh J."/>
            <person name="Jacques M.-A."/>
        </authorList>
    </citation>
    <scope>NUCLEOTIDE SEQUENCE</scope>
    <source>
        <strain evidence="3">AGQB46</strain>
    </source>
</reference>
<dbReference type="EMBL" id="CP106879">
    <property type="protein sequence ID" value="UYC81594.1"/>
    <property type="molecule type" value="Genomic_DNA"/>
</dbReference>
<dbReference type="InterPro" id="IPR036928">
    <property type="entry name" value="AS_sf"/>
</dbReference>
<evidence type="ECO:0000259" key="2">
    <source>
        <dbReference type="Pfam" id="PF21986"/>
    </source>
</evidence>
<sequence>MASTVASAAAATAAATTSAATRVRDAFARIDAVDRPEVWITLRDRADVLAEAEAVDPTLPLAGLLFAVKDNIDVAGLPTTAAARSYAHDPATDATAVARLRAAGAVVVGKTNLDQFATGLVGTRSPFGAVRNAWDPTRISGGSSSGSATAVALGIVDFALGTDTAGSGRVPAALGNLVGVKPTKGLVPNTGVVPACRSQDCVTVFARSLDLARTAAELMAGPDGVDPLARPDLALADLPAVPRIAVPLPSQLEGLAPGWAEAFAAAVDRFRALGHQVVEVDIAPLLDAASLLYDGAFVAERYAAVGAHIEAHHDEVGADLDPSVAAIVLGGARPTAAELFADQERLDAFGAAGRAALEGTTALLTPTTTWHPTLEQVAADPIGANSRMGRYTNFANLLDMASLAVPAGFVDGLPFGVMLTGPAFSDRRLAALAAAFAAPTVDLLVVGAHLRGQPLNGQLVASGGSFVREARTASDYRLYALDTVPPKPGLIRVGPVASGAAAPGSGSDSGSGSGSGSGIVGEVWRLPAAGFGTFVAALPAPMAIGTVSLDDGTEVTGFLVEPFAVQGAEDITHHGGWRAYREQS</sequence>
<evidence type="ECO:0000259" key="1">
    <source>
        <dbReference type="Pfam" id="PF01425"/>
    </source>
</evidence>
<gene>
    <name evidence="3" type="primary">atzF</name>
    <name evidence="3" type="ORF">OE229_03795</name>
</gene>
<dbReference type="PANTHER" id="PTHR11895:SF169">
    <property type="entry name" value="GLUTAMYL-TRNA(GLN) AMIDOTRANSFERASE"/>
    <property type="match status" value="1"/>
</dbReference>
<dbReference type="EC" id="3.5.1.54" evidence="3"/>
<protein>
    <submittedName>
        <fullName evidence="3">Allophanate hydrolase</fullName>
        <ecNumber evidence="3">3.5.1.54</ecNumber>
    </submittedName>
</protein>
<dbReference type="KEGG" id="cpoi:OE229_03795"/>
<feature type="domain" description="Amidase" evidence="1">
    <location>
        <begin position="39"/>
        <end position="429"/>
    </location>
</feature>
<dbReference type="Pfam" id="PF01425">
    <property type="entry name" value="Amidase"/>
    <property type="match status" value="1"/>
</dbReference>
<keyword evidence="3" id="KW-0378">Hydrolase</keyword>
<proteinExistence type="predicted"/>
<dbReference type="NCBIfam" id="NF006043">
    <property type="entry name" value="PRK08186.1"/>
    <property type="match status" value="1"/>
</dbReference>
<dbReference type="Gene3D" id="1.20.58.1700">
    <property type="match status" value="1"/>
</dbReference>
<organism evidence="3 4">
    <name type="scientific">Curtobacterium poinsettiae</name>
    <dbReference type="NCBI Taxonomy" id="159612"/>
    <lineage>
        <taxon>Bacteria</taxon>
        <taxon>Bacillati</taxon>
        <taxon>Actinomycetota</taxon>
        <taxon>Actinomycetes</taxon>
        <taxon>Micrococcales</taxon>
        <taxon>Microbacteriaceae</taxon>
        <taxon>Curtobacterium</taxon>
    </lineage>
</organism>